<comment type="caution">
    <text evidence="1">The sequence shown here is derived from an EMBL/GenBank/DDBJ whole genome shotgun (WGS) entry which is preliminary data.</text>
</comment>
<dbReference type="Proteomes" id="UP000289738">
    <property type="component" value="Chromosome A01"/>
</dbReference>
<keyword evidence="2" id="KW-1185">Reference proteome</keyword>
<name>A0A445EVA3_ARAHY</name>
<evidence type="ECO:0008006" key="3">
    <source>
        <dbReference type="Google" id="ProtNLM"/>
    </source>
</evidence>
<accession>A0A445EVA3</accession>
<organism evidence="1 2">
    <name type="scientific">Arachis hypogaea</name>
    <name type="common">Peanut</name>
    <dbReference type="NCBI Taxonomy" id="3818"/>
    <lineage>
        <taxon>Eukaryota</taxon>
        <taxon>Viridiplantae</taxon>
        <taxon>Streptophyta</taxon>
        <taxon>Embryophyta</taxon>
        <taxon>Tracheophyta</taxon>
        <taxon>Spermatophyta</taxon>
        <taxon>Magnoliopsida</taxon>
        <taxon>eudicotyledons</taxon>
        <taxon>Gunneridae</taxon>
        <taxon>Pentapetalae</taxon>
        <taxon>rosids</taxon>
        <taxon>fabids</taxon>
        <taxon>Fabales</taxon>
        <taxon>Fabaceae</taxon>
        <taxon>Papilionoideae</taxon>
        <taxon>50 kb inversion clade</taxon>
        <taxon>dalbergioids sensu lato</taxon>
        <taxon>Dalbergieae</taxon>
        <taxon>Pterocarpus clade</taxon>
        <taxon>Arachis</taxon>
    </lineage>
</organism>
<protein>
    <recommendedName>
        <fullName evidence="3">FAR1 domain-containing protein</fullName>
    </recommendedName>
</protein>
<gene>
    <name evidence="1" type="ORF">Ahy_A01g004246</name>
</gene>
<evidence type="ECO:0000313" key="2">
    <source>
        <dbReference type="Proteomes" id="UP000289738"/>
    </source>
</evidence>
<dbReference type="PANTHER" id="PTHR46328:SF30">
    <property type="entry name" value="OS04G0641500 PROTEIN"/>
    <property type="match status" value="1"/>
</dbReference>
<dbReference type="AlphaFoldDB" id="A0A445EVA3"/>
<reference evidence="1 2" key="1">
    <citation type="submission" date="2019-01" db="EMBL/GenBank/DDBJ databases">
        <title>Sequencing of cultivated peanut Arachis hypogaea provides insights into genome evolution and oil improvement.</title>
        <authorList>
            <person name="Chen X."/>
        </authorList>
    </citation>
    <scope>NUCLEOTIDE SEQUENCE [LARGE SCALE GENOMIC DNA]</scope>
    <source>
        <strain evidence="2">cv. Fuhuasheng</strain>
        <tissue evidence="1">Leaves</tissue>
    </source>
</reference>
<proteinExistence type="predicted"/>
<evidence type="ECO:0000313" key="1">
    <source>
        <dbReference type="EMBL" id="RYR79434.1"/>
    </source>
</evidence>
<sequence length="204" mass="22625">MKSNFVEPISHAPASFTGGNTTLSSDNLLNSCDVEGKKSNKVECMDINEFGSDDTVLVDELPDHGCLSKDEIPRVGMRSKHLKLAQEFYAIYAKKIGFISNIRNTNYDRRTKEQISQSIHCNRESYNSNFVEPISHAPASFTGGNTTLSSDNLLNSCDVEGKKSNKLPDHGCLSKDEIPRVGMQSKHLKLAQEFYAIYAKKSVS</sequence>
<dbReference type="PANTHER" id="PTHR46328">
    <property type="entry name" value="FAR-RED IMPAIRED RESPONSIVE (FAR1) FAMILY PROTEIN-RELATED"/>
    <property type="match status" value="1"/>
</dbReference>
<dbReference type="EMBL" id="SDMP01000001">
    <property type="protein sequence ID" value="RYR79434.1"/>
    <property type="molecule type" value="Genomic_DNA"/>
</dbReference>